<evidence type="ECO:0000313" key="5">
    <source>
        <dbReference type="RefSeq" id="XP_052752459.1"/>
    </source>
</evidence>
<evidence type="ECO:0000256" key="1">
    <source>
        <dbReference type="SAM" id="Coils"/>
    </source>
</evidence>
<organism evidence="3 4">
    <name type="scientific">Galleria mellonella</name>
    <name type="common">Greater wax moth</name>
    <dbReference type="NCBI Taxonomy" id="7137"/>
    <lineage>
        <taxon>Eukaryota</taxon>
        <taxon>Metazoa</taxon>
        <taxon>Ecdysozoa</taxon>
        <taxon>Arthropoda</taxon>
        <taxon>Hexapoda</taxon>
        <taxon>Insecta</taxon>
        <taxon>Pterygota</taxon>
        <taxon>Neoptera</taxon>
        <taxon>Endopterygota</taxon>
        <taxon>Lepidoptera</taxon>
        <taxon>Glossata</taxon>
        <taxon>Ditrysia</taxon>
        <taxon>Pyraloidea</taxon>
        <taxon>Pyralidae</taxon>
        <taxon>Galleriinae</taxon>
        <taxon>Galleria</taxon>
    </lineage>
</organism>
<name>A0ABM3MH54_GALME</name>
<dbReference type="RefSeq" id="XP_052758774.1">
    <property type="nucleotide sequence ID" value="XM_052902814.1"/>
</dbReference>
<evidence type="ECO:0000313" key="3">
    <source>
        <dbReference type="Proteomes" id="UP001652740"/>
    </source>
</evidence>
<dbReference type="RefSeq" id="XP_052750473.1">
    <property type="nucleotide sequence ID" value="XM_052894513.1"/>
</dbReference>
<evidence type="ECO:0000313" key="6">
    <source>
        <dbReference type="RefSeq" id="XP_052758774.1"/>
    </source>
</evidence>
<reference evidence="4 5" key="1">
    <citation type="submission" date="2025-05" db="UniProtKB">
        <authorList>
            <consortium name="RefSeq"/>
        </authorList>
    </citation>
    <scope>IDENTIFICATION</scope>
    <source>
        <tissue evidence="4 5">Whole larvae</tissue>
    </source>
</reference>
<proteinExistence type="predicted"/>
<dbReference type="InterPro" id="IPR011011">
    <property type="entry name" value="Znf_FYVE_PHD"/>
</dbReference>
<dbReference type="GeneID" id="128200592"/>
<feature type="coiled-coil region" evidence="1">
    <location>
        <begin position="122"/>
        <end position="202"/>
    </location>
</feature>
<sequence>MSSGVMRCAGCFKKIENNLFLSCSICKQAYDLHCADVAEKSFCNAMSHEHRAAWKCPLCVSKQPKTDNTDTPVRTVTQGVMTRRGAAAVSPVDQLNMSIVSDAPMRGDLDDITDTQMLALEIRRFREELSASRIQMQLLNENMARLSTGLDNCNARVDRLSIRVDNLERQICEGSSSATSCEDTLMKAIEQLKAELNDRDQELLLNDIEISGVPEQKGENVTHVTLTLATKLGIKLSEEDVVSASRVGSVLRTSDGPTHQLRPRLIVVRLARRTLRDQFLHEARIRRGATTGDAGLPGPSCRFYVNERLTRINRYVFHQARDVAKRCGWRFVWTRNGKIFVRHNNENGTVRHRIGSVPDLVRVFGQDNVSSIKI</sequence>
<dbReference type="InterPro" id="IPR013083">
    <property type="entry name" value="Znf_RING/FYVE/PHD"/>
</dbReference>
<evidence type="ECO:0000313" key="4">
    <source>
        <dbReference type="RefSeq" id="XP_052750473.1"/>
    </source>
</evidence>
<dbReference type="CDD" id="cd15489">
    <property type="entry name" value="PHD_SF"/>
    <property type="match status" value="1"/>
</dbReference>
<evidence type="ECO:0000259" key="2">
    <source>
        <dbReference type="Pfam" id="PF25298"/>
    </source>
</evidence>
<protein>
    <submittedName>
        <fullName evidence="4">Uncharacterized protein LOC128200592</fullName>
    </submittedName>
    <submittedName>
        <fullName evidence="5">Uncharacterized protein LOC128201034</fullName>
    </submittedName>
    <submittedName>
        <fullName evidence="6">Uncharacterized protein LOC128202447</fullName>
    </submittedName>
</protein>
<keyword evidence="1" id="KW-0175">Coiled coil</keyword>
<dbReference type="Pfam" id="PF25298">
    <property type="entry name" value="Baculo_FP_2nd"/>
    <property type="match status" value="1"/>
</dbReference>
<dbReference type="SUPFAM" id="SSF57903">
    <property type="entry name" value="FYVE/PHD zinc finger"/>
    <property type="match status" value="1"/>
</dbReference>
<dbReference type="Proteomes" id="UP001652740">
    <property type="component" value="Unplaced"/>
</dbReference>
<accession>A0ABM3MH54</accession>
<keyword evidence="3" id="KW-1185">Reference proteome</keyword>
<gene>
    <name evidence="4" type="primary">LOC128200592</name>
    <name evidence="5" type="synonym">LOC128201034</name>
    <name evidence="6" type="synonym">LOC128202447</name>
</gene>
<feature type="domain" description="FP protein C-terminal" evidence="2">
    <location>
        <begin position="311"/>
        <end position="347"/>
    </location>
</feature>
<dbReference type="InterPro" id="IPR057251">
    <property type="entry name" value="FP_C"/>
</dbReference>
<dbReference type="Gene3D" id="3.30.40.10">
    <property type="entry name" value="Zinc/RING finger domain, C3HC4 (zinc finger)"/>
    <property type="match status" value="1"/>
</dbReference>
<dbReference type="RefSeq" id="XP_052752459.1">
    <property type="nucleotide sequence ID" value="XM_052896499.1"/>
</dbReference>